<keyword evidence="1" id="KW-0732">Signal</keyword>
<dbReference type="RefSeq" id="WP_110634180.1">
    <property type="nucleotide sequence ID" value="NZ_CP029788.1"/>
</dbReference>
<feature type="chain" id="PRO_5016177219" description="Chaplin domain-containing protein" evidence="1">
    <location>
        <begin position="31"/>
        <end position="114"/>
    </location>
</feature>
<feature type="signal peptide" evidence="1">
    <location>
        <begin position="1"/>
        <end position="30"/>
    </location>
</feature>
<accession>A0A2U9PBC6</accession>
<dbReference type="AlphaFoldDB" id="A0A2U9PBC6"/>
<evidence type="ECO:0000313" key="2">
    <source>
        <dbReference type="EMBL" id="AWT46803.1"/>
    </source>
</evidence>
<protein>
    <recommendedName>
        <fullName evidence="4">Chaplin domain-containing protein</fullName>
    </recommendedName>
</protein>
<reference evidence="2 3" key="1">
    <citation type="submission" date="2018-06" db="EMBL/GenBank/DDBJ databases">
        <title>The complete genome sequence of a nosiheptide producer Streptomyces actuosus ATCC 25421: deducing the ability of producing a new class III lantibiotics.</title>
        <authorList>
            <person name="Liu W."/>
            <person name="Sun F."/>
            <person name="Hu Y."/>
        </authorList>
    </citation>
    <scope>NUCLEOTIDE SEQUENCE [LARGE SCALE GENOMIC DNA]</scope>
    <source>
        <strain evidence="2 3">ATCC 25421</strain>
    </source>
</reference>
<dbReference type="EMBL" id="CP029788">
    <property type="protein sequence ID" value="AWT46803.1"/>
    <property type="molecule type" value="Genomic_DNA"/>
</dbReference>
<dbReference type="OrthoDB" id="4338026at2"/>
<evidence type="ECO:0000313" key="3">
    <source>
        <dbReference type="Proteomes" id="UP000247634"/>
    </source>
</evidence>
<dbReference type="Proteomes" id="UP000247634">
    <property type="component" value="Chromosome"/>
</dbReference>
<evidence type="ECO:0000256" key="1">
    <source>
        <dbReference type="SAM" id="SignalP"/>
    </source>
</evidence>
<keyword evidence="3" id="KW-1185">Reference proteome</keyword>
<organism evidence="2 3">
    <name type="scientific">Streptomyces actuosus</name>
    <dbReference type="NCBI Taxonomy" id="1885"/>
    <lineage>
        <taxon>Bacteria</taxon>
        <taxon>Bacillati</taxon>
        <taxon>Actinomycetota</taxon>
        <taxon>Actinomycetes</taxon>
        <taxon>Kitasatosporales</taxon>
        <taxon>Streptomycetaceae</taxon>
        <taxon>Streptomyces</taxon>
    </lineage>
</organism>
<name>A0A2U9PBC6_STRAS</name>
<dbReference type="KEGG" id="sact:DMT42_34010"/>
<gene>
    <name evidence="2" type="ORF">DMT42_34010</name>
</gene>
<sequence>MIHRCTVATATALTVAALGTALATADPASAGGILPIASPAFGTMCANHHTGAHATGATRSGTGTVGGNLAGLPLGSALNQCGGADLVPSSSASGRVTQLVPLEAVMPLNADADD</sequence>
<proteinExistence type="predicted"/>
<evidence type="ECO:0008006" key="4">
    <source>
        <dbReference type="Google" id="ProtNLM"/>
    </source>
</evidence>